<comment type="caution">
    <text evidence="10">The sequence shown here is derived from an EMBL/GenBank/DDBJ whole genome shotgun (WGS) entry which is preliminary data.</text>
</comment>
<dbReference type="AlphaFoldDB" id="A0A9X2BZG2"/>
<dbReference type="InterPro" id="IPR029061">
    <property type="entry name" value="THDP-binding"/>
</dbReference>
<dbReference type="InterPro" id="IPR051157">
    <property type="entry name" value="PDH/Transketolase"/>
</dbReference>
<dbReference type="SUPFAM" id="SSF52518">
    <property type="entry name" value="Thiamin diphosphate-binding fold (THDP-binding)"/>
    <property type="match status" value="2"/>
</dbReference>
<protein>
    <recommendedName>
        <fullName evidence="5 7">Pyruvate dehydrogenase E1 component</fullName>
        <ecNumber evidence="7">1.2.4.1</ecNumber>
    </recommendedName>
</protein>
<dbReference type="Gene3D" id="3.40.50.920">
    <property type="match status" value="1"/>
</dbReference>
<keyword evidence="7" id="KW-0786">Thiamine pyrophosphate</keyword>
<dbReference type="SMART" id="SM00861">
    <property type="entry name" value="Transket_pyr"/>
    <property type="match status" value="1"/>
</dbReference>
<evidence type="ECO:0000256" key="3">
    <source>
        <dbReference type="ARBA" id="ARBA00003157"/>
    </source>
</evidence>
<evidence type="ECO:0000259" key="9">
    <source>
        <dbReference type="SMART" id="SM00861"/>
    </source>
</evidence>
<dbReference type="EMBL" id="JALPRX010000103">
    <property type="protein sequence ID" value="MCK8786990.1"/>
    <property type="molecule type" value="Genomic_DNA"/>
</dbReference>
<dbReference type="EC" id="1.2.4.1" evidence="7"/>
<keyword evidence="7" id="KW-0670">Pyruvate</keyword>
<evidence type="ECO:0000256" key="5">
    <source>
        <dbReference type="ARBA" id="ARBA00017172"/>
    </source>
</evidence>
<dbReference type="InterPro" id="IPR005475">
    <property type="entry name" value="Transketolase-like_Pyr-bd"/>
</dbReference>
<reference evidence="10" key="1">
    <citation type="submission" date="2022-04" db="EMBL/GenBank/DDBJ databases">
        <title>Roseomonas acroporae sp. nov., isolated from coral Acropora digitifera.</title>
        <authorList>
            <person name="Sun H."/>
        </authorList>
    </citation>
    <scope>NUCLEOTIDE SEQUENCE</scope>
    <source>
        <strain evidence="10">NAR14</strain>
    </source>
</reference>
<evidence type="ECO:0000313" key="10">
    <source>
        <dbReference type="EMBL" id="MCK8786990.1"/>
    </source>
</evidence>
<dbReference type="Pfam" id="PF17831">
    <property type="entry name" value="PDH_E1_M"/>
    <property type="match status" value="1"/>
</dbReference>
<organism evidence="10 11">
    <name type="scientific">Roseomonas acroporae</name>
    <dbReference type="NCBI Taxonomy" id="2937791"/>
    <lineage>
        <taxon>Bacteria</taxon>
        <taxon>Pseudomonadati</taxon>
        <taxon>Pseudomonadota</taxon>
        <taxon>Alphaproteobacteria</taxon>
        <taxon>Acetobacterales</taxon>
        <taxon>Roseomonadaceae</taxon>
        <taxon>Roseomonas</taxon>
    </lineage>
</organism>
<dbReference type="InterPro" id="IPR009014">
    <property type="entry name" value="Transketo_C/PFOR_II"/>
</dbReference>
<dbReference type="Pfam" id="PF00456">
    <property type="entry name" value="Transketolase_N"/>
    <property type="match status" value="1"/>
</dbReference>
<dbReference type="InterPro" id="IPR041621">
    <property type="entry name" value="PDH_E1_M"/>
</dbReference>
<feature type="binding site" evidence="8">
    <location>
        <position position="188"/>
    </location>
    <ligand>
        <name>Mg(2+)</name>
        <dbReference type="ChEBI" id="CHEBI:18420"/>
    </ligand>
</feature>
<dbReference type="SUPFAM" id="SSF52922">
    <property type="entry name" value="TK C-terminal domain-like"/>
    <property type="match status" value="1"/>
</dbReference>
<comment type="similarity">
    <text evidence="4">Belongs to the transketolase family.</text>
</comment>
<evidence type="ECO:0000256" key="2">
    <source>
        <dbReference type="ARBA" id="ARBA00001964"/>
    </source>
</evidence>
<keyword evidence="8" id="KW-0479">Metal-binding</keyword>
<accession>A0A9X2BZG2</accession>
<evidence type="ECO:0000256" key="4">
    <source>
        <dbReference type="ARBA" id="ARBA00007131"/>
    </source>
</evidence>
<evidence type="ECO:0000256" key="8">
    <source>
        <dbReference type="PIRSR" id="PIRSR000156-1"/>
    </source>
</evidence>
<dbReference type="Gene3D" id="3.40.50.970">
    <property type="match status" value="2"/>
</dbReference>
<dbReference type="PANTHER" id="PTHR43825">
    <property type="entry name" value="PYRUVATE DEHYDROGENASE E1 COMPONENT"/>
    <property type="match status" value="1"/>
</dbReference>
<feature type="binding site" evidence="8">
    <location>
        <position position="158"/>
    </location>
    <ligand>
        <name>Mg(2+)</name>
        <dbReference type="ChEBI" id="CHEBI:18420"/>
    </ligand>
</feature>
<feature type="domain" description="Transketolase-like pyrimidine-binding" evidence="9">
    <location>
        <begin position="409"/>
        <end position="616"/>
    </location>
</feature>
<dbReference type="RefSeq" id="WP_248669046.1">
    <property type="nucleotide sequence ID" value="NZ_JALPRX010000103.1"/>
</dbReference>
<name>A0A9X2BZG2_9PROT</name>
<dbReference type="GO" id="GO:0004739">
    <property type="term" value="F:pyruvate dehydrogenase (acetyl-transferring) activity"/>
    <property type="evidence" value="ECO:0007669"/>
    <property type="project" value="UniProtKB-EC"/>
</dbReference>
<dbReference type="PIRSF" id="PIRSF000156">
    <property type="entry name" value="Pyruvate_dh_E1"/>
    <property type="match status" value="1"/>
</dbReference>
<sequence>MQPDRLAILRALERKALWLSTWMIHNANHLRPAADDLKVGGHQSSSASMATILTALYLEALRPEDRVAVKPHASPVFHALQYLLGRQTREKLENFRGLGGAQSYPSRTKDADDVDFSTGSVGLGVAQTLFSALVQDFLRARGLGGERPEGKMIALVGDAEMDEGNIFEALLEGWKHGLRNCWWVVDYNRQSLDAVVREGLWAKFEAMFRNFGWDVVVLRHGVLQQAAFAEPGGERLREWIEACPNQLYSALAFQGGAAWRRRLTEELGDQGPVSALIERRSDAELAALMGNLGGHDLPSLLAAFATARTHDRPVCFIAYTIKGSGLPLAGHKDNHAGLMNPAQVATLRQAMGVREGHEWEPFEGPDLPAESLRAFLDAVPFVQRGTRRYRSPAVTVPPALDLPPRAGAVSTQAGFGLIMHGISRRDDEFAARIVTTSPDVTVSTNLGAWVNRRGLFAREELADTFRAERIPSTFNWSFSPAGQHLELGIAEMNLFTMLSALGLSHSLFGERLLPVGTLYDPFIERGLDALNYACYQDARFMLVATPSGVTLAPEGGAHQSIATPLIGMAQDGLASFEPAFLDELAVIMRWGFAHMQREGDATPDPATWLPDGRGGSLYLRLSTRALEQPRRDMDAALAADVVRGAYWLRRPGPNAQAVIAYAGAVAPEAIEAAGLLGEDRRDIGLLAVTSADRLYAGWTAAQRAREAGTAHAVSHVERLMAELPPHCGLCTVLDGHPATLGWLGAVAGHRTRSLGVEHFGQTGSIADLHRLHGIDAQAILRAAQAVSAGRPVRHLRAAG</sequence>
<evidence type="ECO:0000313" key="11">
    <source>
        <dbReference type="Proteomes" id="UP001139516"/>
    </source>
</evidence>
<dbReference type="InterPro" id="IPR005474">
    <property type="entry name" value="Transketolase_N"/>
</dbReference>
<dbReference type="PANTHER" id="PTHR43825:SF4">
    <property type="entry name" value="PYRUVATE DEHYDROGENASE E1 COMPONENT"/>
    <property type="match status" value="1"/>
</dbReference>
<comment type="function">
    <text evidence="3 7">Component of the pyruvate dehydrogenase (PDH) complex, that catalyzes the overall conversion of pyruvate to acetyl-CoA and CO(2).</text>
</comment>
<gene>
    <name evidence="10" type="ORF">M0638_21690</name>
</gene>
<keyword evidence="8" id="KW-0460">Magnesium</keyword>
<dbReference type="InterPro" id="IPR004660">
    <property type="entry name" value="PDH_E1"/>
</dbReference>
<evidence type="ECO:0000256" key="6">
    <source>
        <dbReference type="ARBA" id="ARBA00051231"/>
    </source>
</evidence>
<dbReference type="Proteomes" id="UP001139516">
    <property type="component" value="Unassembled WGS sequence"/>
</dbReference>
<keyword evidence="7" id="KW-0560">Oxidoreductase</keyword>
<feature type="binding site" evidence="8">
    <location>
        <position position="190"/>
    </location>
    <ligand>
        <name>Mg(2+)</name>
        <dbReference type="ChEBI" id="CHEBI:18420"/>
    </ligand>
</feature>
<dbReference type="GO" id="GO:0046872">
    <property type="term" value="F:metal ion binding"/>
    <property type="evidence" value="ECO:0007669"/>
    <property type="project" value="UniProtKB-KW"/>
</dbReference>
<keyword evidence="11" id="KW-1185">Reference proteome</keyword>
<evidence type="ECO:0000256" key="1">
    <source>
        <dbReference type="ARBA" id="ARBA00001946"/>
    </source>
</evidence>
<comment type="cofactor">
    <cofactor evidence="2 7">
        <name>thiamine diphosphate</name>
        <dbReference type="ChEBI" id="CHEBI:58937"/>
    </cofactor>
</comment>
<proteinExistence type="inferred from homology"/>
<comment type="cofactor">
    <cofactor evidence="1 8">
        <name>Mg(2+)</name>
        <dbReference type="ChEBI" id="CHEBI:18420"/>
    </cofactor>
</comment>
<comment type="catalytic activity">
    <reaction evidence="6 7">
        <text>N(6)-[(R)-lipoyl]-L-lysyl-[protein] + pyruvate + H(+) = N(6)-[(R)-S(8)-acetyldihydrolipoyl]-L-lysyl-[protein] + CO2</text>
        <dbReference type="Rhea" id="RHEA:19189"/>
        <dbReference type="Rhea" id="RHEA-COMP:10474"/>
        <dbReference type="Rhea" id="RHEA-COMP:10478"/>
        <dbReference type="ChEBI" id="CHEBI:15361"/>
        <dbReference type="ChEBI" id="CHEBI:15378"/>
        <dbReference type="ChEBI" id="CHEBI:16526"/>
        <dbReference type="ChEBI" id="CHEBI:83099"/>
        <dbReference type="ChEBI" id="CHEBI:83111"/>
        <dbReference type="EC" id="1.2.4.1"/>
    </reaction>
</comment>
<evidence type="ECO:0000256" key="7">
    <source>
        <dbReference type="PIRNR" id="PIRNR000156"/>
    </source>
</evidence>